<sequence>MELKCDLSVYQDLAFPRRHFFVAASALRASREIVFDIVAKAASSPPSVASDRKSRRELARCVGNHLRLLRQDGSSLARSPRKNSTNQ</sequence>
<proteinExistence type="predicted"/>
<dbReference type="Proteomes" id="UP000829196">
    <property type="component" value="Unassembled WGS sequence"/>
</dbReference>
<dbReference type="AlphaFoldDB" id="A0A8T3AR58"/>
<keyword evidence="2" id="KW-1185">Reference proteome</keyword>
<dbReference type="EMBL" id="JAGYWB010000015">
    <property type="protein sequence ID" value="KAI0498202.1"/>
    <property type="molecule type" value="Genomic_DNA"/>
</dbReference>
<gene>
    <name evidence="1" type="ORF">KFK09_021443</name>
</gene>
<protein>
    <submittedName>
        <fullName evidence="1">Uncharacterized protein</fullName>
    </submittedName>
</protein>
<evidence type="ECO:0000313" key="2">
    <source>
        <dbReference type="Proteomes" id="UP000829196"/>
    </source>
</evidence>
<accession>A0A8T3AR58</accession>
<organism evidence="1 2">
    <name type="scientific">Dendrobium nobile</name>
    <name type="common">Orchid</name>
    <dbReference type="NCBI Taxonomy" id="94219"/>
    <lineage>
        <taxon>Eukaryota</taxon>
        <taxon>Viridiplantae</taxon>
        <taxon>Streptophyta</taxon>
        <taxon>Embryophyta</taxon>
        <taxon>Tracheophyta</taxon>
        <taxon>Spermatophyta</taxon>
        <taxon>Magnoliopsida</taxon>
        <taxon>Liliopsida</taxon>
        <taxon>Asparagales</taxon>
        <taxon>Orchidaceae</taxon>
        <taxon>Epidendroideae</taxon>
        <taxon>Malaxideae</taxon>
        <taxon>Dendrobiinae</taxon>
        <taxon>Dendrobium</taxon>
    </lineage>
</organism>
<reference evidence="1" key="1">
    <citation type="journal article" date="2022" name="Front. Genet.">
        <title>Chromosome-Scale Assembly of the Dendrobium nobile Genome Provides Insights Into the Molecular Mechanism of the Biosynthesis of the Medicinal Active Ingredient of Dendrobium.</title>
        <authorList>
            <person name="Xu Q."/>
            <person name="Niu S.-C."/>
            <person name="Li K.-L."/>
            <person name="Zheng P.-J."/>
            <person name="Zhang X.-J."/>
            <person name="Jia Y."/>
            <person name="Liu Y."/>
            <person name="Niu Y.-X."/>
            <person name="Yu L.-H."/>
            <person name="Chen D.-F."/>
            <person name="Zhang G.-Q."/>
        </authorList>
    </citation>
    <scope>NUCLEOTIDE SEQUENCE</scope>
    <source>
        <tissue evidence="1">Leaf</tissue>
    </source>
</reference>
<evidence type="ECO:0000313" key="1">
    <source>
        <dbReference type="EMBL" id="KAI0498202.1"/>
    </source>
</evidence>
<dbReference type="SMR" id="A0A8T3AR58"/>
<name>A0A8T3AR58_DENNO</name>
<comment type="caution">
    <text evidence="1">The sequence shown here is derived from an EMBL/GenBank/DDBJ whole genome shotgun (WGS) entry which is preliminary data.</text>
</comment>